<dbReference type="Proteomes" id="UP000319213">
    <property type="component" value="Unassembled WGS sequence"/>
</dbReference>
<organism evidence="2 3">
    <name type="scientific">Thermopolyspora flexuosa</name>
    <dbReference type="NCBI Taxonomy" id="103836"/>
    <lineage>
        <taxon>Bacteria</taxon>
        <taxon>Bacillati</taxon>
        <taxon>Actinomycetota</taxon>
        <taxon>Actinomycetes</taxon>
        <taxon>Streptosporangiales</taxon>
        <taxon>Streptosporangiaceae</taxon>
        <taxon>Thermopolyspora</taxon>
    </lineage>
</organism>
<feature type="region of interest" description="Disordered" evidence="1">
    <location>
        <begin position="57"/>
        <end position="78"/>
    </location>
</feature>
<keyword evidence="3" id="KW-1185">Reference proteome</keyword>
<evidence type="ECO:0000256" key="1">
    <source>
        <dbReference type="SAM" id="MobiDB-lite"/>
    </source>
</evidence>
<protein>
    <submittedName>
        <fullName evidence="2">Uncharacterized protein</fullName>
    </submittedName>
</protein>
<feature type="compositionally biased region" description="Basic residues" evidence="1">
    <location>
        <begin position="235"/>
        <end position="244"/>
    </location>
</feature>
<evidence type="ECO:0000313" key="3">
    <source>
        <dbReference type="Proteomes" id="UP000319213"/>
    </source>
</evidence>
<feature type="compositionally biased region" description="Basic and acidic residues" evidence="1">
    <location>
        <begin position="169"/>
        <end position="182"/>
    </location>
</feature>
<proteinExistence type="predicted"/>
<sequence>MRTCLPPSGRRPCSPRSPRPPGRPRDGAPAGERTGNRCGHCSYSTRRSIRCRGGWWRGGSRRRRCRGSSLRYGTSPPVMTRAPWRNSCRARPYRARRHRLRSAPTGRFTPEAARAGQAPTPDSRGRRASQTARASSDARTRASTGWYRPVRHRGPGSRPNSQTCRSRRRAEGGRPPDRDDHARARRRQGASEPAGDDRGQPGRRAHRHEDARGHQREHEVDPEHAREPGGERHGGRDRHRRQRLQARIGPVRARRHRAEQQHDRHHRTEQLHDRPHGRRDAGEQHRHGEARRGQRADGPGHEPRLRHHPAAGRQDARNEGRGTDRARPAAISGSPLSSSS</sequence>
<dbReference type="AlphaFoldDB" id="A0A543J351"/>
<feature type="region of interest" description="Disordered" evidence="1">
    <location>
        <begin position="93"/>
        <end position="340"/>
    </location>
</feature>
<comment type="caution">
    <text evidence="2">The sequence shown here is derived from an EMBL/GenBank/DDBJ whole genome shotgun (WGS) entry which is preliminary data.</text>
</comment>
<evidence type="ECO:0000313" key="2">
    <source>
        <dbReference type="EMBL" id="TQM77261.1"/>
    </source>
</evidence>
<feature type="compositionally biased region" description="Basic and acidic residues" evidence="1">
    <location>
        <begin position="258"/>
        <end position="303"/>
    </location>
</feature>
<accession>A0A543J351</accession>
<name>A0A543J351_9ACTN</name>
<gene>
    <name evidence="2" type="ORF">FHX40_4018</name>
</gene>
<dbReference type="EMBL" id="VFPQ01000001">
    <property type="protein sequence ID" value="TQM77261.1"/>
    <property type="molecule type" value="Genomic_DNA"/>
</dbReference>
<feature type="region of interest" description="Disordered" evidence="1">
    <location>
        <begin position="1"/>
        <end position="39"/>
    </location>
</feature>
<feature type="compositionally biased region" description="Low complexity" evidence="1">
    <location>
        <begin position="1"/>
        <end position="14"/>
    </location>
</feature>
<feature type="compositionally biased region" description="Low complexity" evidence="1">
    <location>
        <begin position="128"/>
        <end position="144"/>
    </location>
</feature>
<feature type="compositionally biased region" description="Basic and acidic residues" evidence="1">
    <location>
        <begin position="207"/>
        <end position="234"/>
    </location>
</feature>
<feature type="compositionally biased region" description="Basic and acidic residues" evidence="1">
    <location>
        <begin position="314"/>
        <end position="327"/>
    </location>
</feature>
<reference evidence="2 3" key="1">
    <citation type="submission" date="2019-06" db="EMBL/GenBank/DDBJ databases">
        <title>Sequencing the genomes of 1000 actinobacteria strains.</title>
        <authorList>
            <person name="Klenk H.-P."/>
        </authorList>
    </citation>
    <scope>NUCLEOTIDE SEQUENCE [LARGE SCALE GENOMIC DNA]</scope>
    <source>
        <strain evidence="2 3">DSM 43186</strain>
    </source>
</reference>